<comment type="caution">
    <text evidence="5">The sequence shown here is derived from an EMBL/GenBank/DDBJ whole genome shotgun (WGS) entry which is preliminary data.</text>
</comment>
<dbReference type="NCBIfam" id="TIGR01003">
    <property type="entry name" value="PTS_HPr_family"/>
    <property type="match status" value="1"/>
</dbReference>
<protein>
    <recommendedName>
        <fullName evidence="2">Phosphocarrier protein HPr</fullName>
    </recommendedName>
</protein>
<keyword evidence="3" id="KW-0813">Transport</keyword>
<keyword evidence="3" id="KW-0762">Sugar transport</keyword>
<evidence type="ECO:0000313" key="5">
    <source>
        <dbReference type="EMBL" id="NIZ68770.1"/>
    </source>
</evidence>
<dbReference type="PANTHER" id="PTHR33705:SF1">
    <property type="entry name" value="PHOSPHOCARRIER PROTEIN HPR"/>
    <property type="match status" value="1"/>
</dbReference>
<evidence type="ECO:0000259" key="4">
    <source>
        <dbReference type="PROSITE" id="PS51350"/>
    </source>
</evidence>
<dbReference type="InterPro" id="IPR035895">
    <property type="entry name" value="HPr-like_sf"/>
</dbReference>
<dbReference type="SUPFAM" id="SSF55594">
    <property type="entry name" value="HPr-like"/>
    <property type="match status" value="1"/>
</dbReference>
<evidence type="ECO:0000256" key="3">
    <source>
        <dbReference type="ARBA" id="ARBA00022597"/>
    </source>
</evidence>
<dbReference type="RefSeq" id="WP_167694888.1">
    <property type="nucleotide sequence ID" value="NZ_CP118181.1"/>
</dbReference>
<dbReference type="PANTHER" id="PTHR33705">
    <property type="entry name" value="PHOSPHOCARRIER PROTEIN HPR"/>
    <property type="match status" value="1"/>
</dbReference>
<evidence type="ECO:0000256" key="2">
    <source>
        <dbReference type="ARBA" id="ARBA00020422"/>
    </source>
</evidence>
<evidence type="ECO:0000313" key="6">
    <source>
        <dbReference type="Proteomes" id="UP000778951"/>
    </source>
</evidence>
<gene>
    <name evidence="5" type="ORF">HCT48_00855</name>
</gene>
<feature type="domain" description="HPr" evidence="4">
    <location>
        <begin position="1"/>
        <end position="95"/>
    </location>
</feature>
<dbReference type="AlphaFoldDB" id="A0A968GJ27"/>
<accession>A0A968GJ27</accession>
<sequence length="107" mass="12034">MISKTITITSPIGLHSRLAAGFVEQAKRFHSEIKMQRGEIFCNAKEFLKVLKLSVTQDSQVTLWVEGDDEEDALAQLSHYLETLTDQEIPMLDDDEAALLLQNAKKS</sequence>
<dbReference type="PROSITE" id="PS51350">
    <property type="entry name" value="PTS_HPR_DOM"/>
    <property type="match status" value="1"/>
</dbReference>
<dbReference type="Gene3D" id="3.30.1340.10">
    <property type="entry name" value="HPr-like"/>
    <property type="match status" value="1"/>
</dbReference>
<name>A0A968GJ27_9SPIO</name>
<dbReference type="InterPro" id="IPR050399">
    <property type="entry name" value="HPr"/>
</dbReference>
<dbReference type="PRINTS" id="PR00107">
    <property type="entry name" value="PHOSPHOCPHPR"/>
</dbReference>
<evidence type="ECO:0000256" key="1">
    <source>
        <dbReference type="ARBA" id="ARBA00003681"/>
    </source>
</evidence>
<comment type="function">
    <text evidence="1">General (non sugar-specific) component of the phosphoenolpyruvate-dependent sugar phosphotransferase system (sugar PTS). This major carbohydrate active-transport system catalyzes the phosphorylation of incoming sugar substrates concomitantly with their translocation across the cell membrane. The phosphoryl group from phosphoenolpyruvate (PEP) is transferred to the phosphoryl carrier protein HPr by enzyme I. Phospho-HPr then transfers it to the PTS EIIA domain.</text>
</comment>
<reference evidence="5" key="1">
    <citation type="submission" date="2020-03" db="EMBL/GenBank/DDBJ databases">
        <title>Spirochaetal bacteria isolated from arthropods constitute a novel genus Entomospira genus novum within the order Spirochaetales.</title>
        <authorList>
            <person name="Grana-Miraglia L."/>
            <person name="Sikutova S."/>
            <person name="Fingerle V."/>
            <person name="Sing A."/>
            <person name="Castillo-Ramirez S."/>
            <person name="Margos G."/>
            <person name="Rudolf I."/>
        </authorList>
    </citation>
    <scope>NUCLEOTIDE SEQUENCE</scope>
    <source>
        <strain evidence="5">BR149</strain>
    </source>
</reference>
<dbReference type="InterPro" id="IPR000032">
    <property type="entry name" value="HPr-like"/>
</dbReference>
<proteinExistence type="predicted"/>
<dbReference type="Proteomes" id="UP000778951">
    <property type="component" value="Unassembled WGS sequence"/>
</dbReference>
<dbReference type="Pfam" id="PF00381">
    <property type="entry name" value="PTS-HPr"/>
    <property type="match status" value="1"/>
</dbReference>
<dbReference type="EMBL" id="JAATLM010000001">
    <property type="protein sequence ID" value="NIZ68770.1"/>
    <property type="molecule type" value="Genomic_DNA"/>
</dbReference>
<keyword evidence="6" id="KW-1185">Reference proteome</keyword>
<dbReference type="CDD" id="cd00367">
    <property type="entry name" value="PTS-HPr_like"/>
    <property type="match status" value="1"/>
</dbReference>
<organism evidence="5 6">
    <name type="scientific">Entomospira culicis</name>
    <dbReference type="NCBI Taxonomy" id="2719989"/>
    <lineage>
        <taxon>Bacteria</taxon>
        <taxon>Pseudomonadati</taxon>
        <taxon>Spirochaetota</taxon>
        <taxon>Spirochaetia</taxon>
        <taxon>Spirochaetales</taxon>
        <taxon>Spirochaetaceae</taxon>
        <taxon>Entomospira</taxon>
    </lineage>
</organism>